<keyword evidence="1" id="KW-0997">Cell inner membrane</keyword>
<evidence type="ECO:0000256" key="1">
    <source>
        <dbReference type="PIRNR" id="PIRNR016789"/>
    </source>
</evidence>
<keyword evidence="1 2" id="KW-0472">Membrane</keyword>
<comment type="subcellular location">
    <subcellularLocation>
        <location evidence="1">Cell inner membrane</location>
        <topology evidence="1">Multi-pass membrane protein</topology>
    </subcellularLocation>
</comment>
<dbReference type="PIRSF" id="PIRSF016789">
    <property type="entry name" value="DUF454"/>
    <property type="match status" value="1"/>
</dbReference>
<dbReference type="Proteomes" id="UP000243793">
    <property type="component" value="Chromosome"/>
</dbReference>
<dbReference type="PANTHER" id="PTHR35813">
    <property type="entry name" value="INNER MEMBRANE PROTEIN YBAN"/>
    <property type="match status" value="1"/>
</dbReference>
<feature type="transmembrane region" description="Helical" evidence="2">
    <location>
        <begin position="100"/>
        <end position="117"/>
    </location>
</feature>
<keyword evidence="2" id="KW-1133">Transmembrane helix</keyword>
<keyword evidence="1" id="KW-1003">Cell membrane</keyword>
<evidence type="ECO:0000256" key="2">
    <source>
        <dbReference type="SAM" id="Phobius"/>
    </source>
</evidence>
<dbReference type="KEGG" id="ocm:CBP12_02725"/>
<reference evidence="4" key="1">
    <citation type="submission" date="2017-05" db="EMBL/GenBank/DDBJ databases">
        <authorList>
            <person name="Sung H."/>
        </authorList>
    </citation>
    <scope>NUCLEOTIDE SEQUENCE [LARGE SCALE GENOMIC DNA]</scope>
    <source>
        <strain evidence="4">AMac2203</strain>
    </source>
</reference>
<feature type="transmembrane region" description="Helical" evidence="2">
    <location>
        <begin position="12"/>
        <end position="38"/>
    </location>
</feature>
<gene>
    <name evidence="3" type="ORF">CBP12_02725</name>
</gene>
<dbReference type="Pfam" id="PF04304">
    <property type="entry name" value="DUF454"/>
    <property type="match status" value="1"/>
</dbReference>
<dbReference type="PANTHER" id="PTHR35813:SF1">
    <property type="entry name" value="INNER MEMBRANE PROTEIN YBAN"/>
    <property type="match status" value="1"/>
</dbReference>
<dbReference type="RefSeq" id="WP_086962719.1">
    <property type="nucleotide sequence ID" value="NZ_CP021376.1"/>
</dbReference>
<keyword evidence="4" id="KW-1185">Reference proteome</keyword>
<proteinExistence type="predicted"/>
<dbReference type="OrthoDB" id="9816293at2"/>
<sequence length="121" mass="13819">MRIVFALLGGLALLLGIIGVFLPVMPTTPFILLAAFLFSKSSPKIHAWLVNHPWFGPLIQDWQAHRGVRPHIRRRALWMMAISFSFSMYVLPLWQLKLGLALGFAIVVFWFLRLPVIRDAP</sequence>
<keyword evidence="2" id="KW-0812">Transmembrane</keyword>
<protein>
    <recommendedName>
        <fullName evidence="1">Inner membrane protein</fullName>
    </recommendedName>
</protein>
<accession>A0A1Y0CVZ7</accession>
<dbReference type="GO" id="GO:0005886">
    <property type="term" value="C:plasma membrane"/>
    <property type="evidence" value="ECO:0007669"/>
    <property type="project" value="UniProtKB-SubCell"/>
</dbReference>
<evidence type="ECO:0000313" key="3">
    <source>
        <dbReference type="EMBL" id="ART79194.1"/>
    </source>
</evidence>
<organism evidence="3 4">
    <name type="scientific">Oceanisphaera avium</name>
    <dbReference type="NCBI Taxonomy" id="1903694"/>
    <lineage>
        <taxon>Bacteria</taxon>
        <taxon>Pseudomonadati</taxon>
        <taxon>Pseudomonadota</taxon>
        <taxon>Gammaproteobacteria</taxon>
        <taxon>Aeromonadales</taxon>
        <taxon>Aeromonadaceae</taxon>
        <taxon>Oceanisphaera</taxon>
    </lineage>
</organism>
<dbReference type="EMBL" id="CP021376">
    <property type="protein sequence ID" value="ART79194.1"/>
    <property type="molecule type" value="Genomic_DNA"/>
</dbReference>
<name>A0A1Y0CVZ7_9GAMM</name>
<dbReference type="AlphaFoldDB" id="A0A1Y0CVZ7"/>
<dbReference type="InterPro" id="IPR007401">
    <property type="entry name" value="DUF454"/>
</dbReference>
<evidence type="ECO:0000313" key="4">
    <source>
        <dbReference type="Proteomes" id="UP000243793"/>
    </source>
</evidence>